<dbReference type="EMBL" id="JASBWS010000051">
    <property type="protein sequence ID" value="KAJ9105014.1"/>
    <property type="molecule type" value="Genomic_DNA"/>
</dbReference>
<dbReference type="Proteomes" id="UP001230649">
    <property type="component" value="Unassembled WGS sequence"/>
</dbReference>
<proteinExistence type="predicted"/>
<keyword evidence="2" id="KW-1185">Reference proteome</keyword>
<accession>A0ACC2W1B3</accession>
<protein>
    <submittedName>
        <fullName evidence="1">Uncharacterized protein</fullName>
    </submittedName>
</protein>
<evidence type="ECO:0000313" key="1">
    <source>
        <dbReference type="EMBL" id="KAJ9105014.1"/>
    </source>
</evidence>
<reference evidence="1" key="1">
    <citation type="submission" date="2023-04" db="EMBL/GenBank/DDBJ databases">
        <title>Draft Genome sequencing of Naganishia species isolated from polar environments using Oxford Nanopore Technology.</title>
        <authorList>
            <person name="Leo P."/>
            <person name="Venkateswaran K."/>
        </authorList>
    </citation>
    <scope>NUCLEOTIDE SEQUENCE</scope>
    <source>
        <strain evidence="1">MNA-CCFEE 5262</strain>
    </source>
</reference>
<evidence type="ECO:0000313" key="2">
    <source>
        <dbReference type="Proteomes" id="UP001230649"/>
    </source>
</evidence>
<gene>
    <name evidence="1" type="ORF">QFC20_004455</name>
</gene>
<comment type="caution">
    <text evidence="1">The sequence shown here is derived from an EMBL/GenBank/DDBJ whole genome shotgun (WGS) entry which is preliminary data.</text>
</comment>
<name>A0ACC2W1B3_9TREE</name>
<sequence length="724" mass="78745">MADAKPISNGTPSVGTRTSTLRKTSINSTASDAPRTGKATVKRGTKRAADGATPVVDEEGIKQSLGFAMDSDDDERDDEGERVLLGKRDKRRLLRVLTAMSIPPSIDDPAEDSGNVKKKAKLLQLVLDQAFVEESKDNPGTLRTMLASTEKLQVYDLLTHINLLANALAPTMPFPFPTTSSEQRAKPSLNPRLPGSRAKPIKDALLIETFTTLADVVRTVLAPQRTGNVEPVPPMPRVKWALHQRLGMVPSNLGKGVKGPAQTVDWFSGAADSIDDVEEKGEDVDMDEKEEEGPLTRMKRERAFANANVVVVPPPINDKAPPKPPTLDEILFVHPSRAGGKSAWKERRTAVKGQGRRIVQYPRYYSSFTPSFAPTHDSSSATNGFGYYQTWEAGMGKAAVHSWLTSGWNGTYGSEFIPEEETAQIEDFRPRATKDDIEDLLKSLMEKEIEIDPTLVDAVDEAQGEMRDLQRKLDQNAVWVRQLQQVQEIRLHRGQREPLEEEERIAQRLQQSLVELASATTPAALLPQALRETEEPIAIVLARKVIHTPAPNVRGTLDPTRPKALSDNTTAVARAPDQVTPPIARPPPVSAPRTQMRPNQQWQPGPQKVPGPPQAAEYNTPQAMQARGGRYAFPPQSTPGLQGRSSPIAPINSMPSVLRNTLPQPVGLGSFSPMGRSTLTPGSGTYAPGQGGRGIGSAMGMSMNNPGMNGSPVPAFRPSNSMRG</sequence>
<organism evidence="1 2">
    <name type="scientific">Naganishia adeliensis</name>
    <dbReference type="NCBI Taxonomy" id="92952"/>
    <lineage>
        <taxon>Eukaryota</taxon>
        <taxon>Fungi</taxon>
        <taxon>Dikarya</taxon>
        <taxon>Basidiomycota</taxon>
        <taxon>Agaricomycotina</taxon>
        <taxon>Tremellomycetes</taxon>
        <taxon>Filobasidiales</taxon>
        <taxon>Filobasidiaceae</taxon>
        <taxon>Naganishia</taxon>
    </lineage>
</organism>